<keyword evidence="2" id="KW-0238">DNA-binding</keyword>
<sequence>MPESRESSLMLKNFLPYRLVNLAQNVSEKFAEVYQSEFNLTTPEWRILVHLAEHDDRNNGNGKRDLVDNSAKNNDTAERVEAADKSERVERTEKSETTKRAVVNEIVEKNKSTEPTGISAKELTILASMDKSTVSRAVKLMLDKGYLIKQLDENDKRASVLALTQQGKKLYQTIAPKALAWEADLLDVLSASEYRDLMRIIDKLDNRLA</sequence>
<feature type="compositionally biased region" description="Basic and acidic residues" evidence="4">
    <location>
        <begin position="75"/>
        <end position="96"/>
    </location>
</feature>
<dbReference type="PANTHER" id="PTHR42756:SF1">
    <property type="entry name" value="TRANSCRIPTIONAL REPRESSOR OF EMRAB OPERON"/>
    <property type="match status" value="1"/>
</dbReference>
<dbReference type="InterPro" id="IPR023187">
    <property type="entry name" value="Tscrpt_reg_MarR-type_CS"/>
</dbReference>
<keyword evidence="7" id="KW-1185">Reference proteome</keyword>
<evidence type="ECO:0000256" key="1">
    <source>
        <dbReference type="ARBA" id="ARBA00023015"/>
    </source>
</evidence>
<keyword evidence="1" id="KW-0805">Transcription regulation</keyword>
<organism evidence="6 7">
    <name type="scientific">Shewanella psychropiezotolerans</name>
    <dbReference type="NCBI Taxonomy" id="2593655"/>
    <lineage>
        <taxon>Bacteria</taxon>
        <taxon>Pseudomonadati</taxon>
        <taxon>Pseudomonadota</taxon>
        <taxon>Gammaproteobacteria</taxon>
        <taxon>Alteromonadales</taxon>
        <taxon>Shewanellaceae</taxon>
        <taxon>Shewanella</taxon>
    </lineage>
</organism>
<dbReference type="PANTHER" id="PTHR42756">
    <property type="entry name" value="TRANSCRIPTIONAL REGULATOR, MARR"/>
    <property type="match status" value="1"/>
</dbReference>
<name>A0ABX5X121_9GAMM</name>
<proteinExistence type="predicted"/>
<evidence type="ECO:0000313" key="6">
    <source>
        <dbReference type="EMBL" id="QDO84127.1"/>
    </source>
</evidence>
<evidence type="ECO:0000256" key="4">
    <source>
        <dbReference type="SAM" id="MobiDB-lite"/>
    </source>
</evidence>
<feature type="compositionally biased region" description="Basic and acidic residues" evidence="4">
    <location>
        <begin position="56"/>
        <end position="67"/>
    </location>
</feature>
<evidence type="ECO:0000256" key="3">
    <source>
        <dbReference type="ARBA" id="ARBA00023163"/>
    </source>
</evidence>
<gene>
    <name evidence="6" type="ORF">FM037_13885</name>
</gene>
<dbReference type="SMART" id="SM00347">
    <property type="entry name" value="HTH_MARR"/>
    <property type="match status" value="1"/>
</dbReference>
<reference evidence="6 7" key="1">
    <citation type="submission" date="2019-07" db="EMBL/GenBank/DDBJ databases">
        <title>Shewanella sp. YLB-06 whole genomic sequence.</title>
        <authorList>
            <person name="Yu L."/>
        </authorList>
    </citation>
    <scope>NUCLEOTIDE SEQUENCE [LARGE SCALE GENOMIC DNA]</scope>
    <source>
        <strain evidence="6 7">YLB-06</strain>
    </source>
</reference>
<accession>A0ABX5X121</accession>
<dbReference type="InterPro" id="IPR036390">
    <property type="entry name" value="WH_DNA-bd_sf"/>
</dbReference>
<keyword evidence="3" id="KW-0804">Transcription</keyword>
<dbReference type="PROSITE" id="PS01117">
    <property type="entry name" value="HTH_MARR_1"/>
    <property type="match status" value="1"/>
</dbReference>
<evidence type="ECO:0000256" key="2">
    <source>
        <dbReference type="ARBA" id="ARBA00023125"/>
    </source>
</evidence>
<dbReference type="Pfam" id="PF12802">
    <property type="entry name" value="MarR_2"/>
    <property type="match status" value="1"/>
</dbReference>
<dbReference type="Gene3D" id="1.10.10.10">
    <property type="entry name" value="Winged helix-like DNA-binding domain superfamily/Winged helix DNA-binding domain"/>
    <property type="match status" value="2"/>
</dbReference>
<evidence type="ECO:0000259" key="5">
    <source>
        <dbReference type="PROSITE" id="PS50995"/>
    </source>
</evidence>
<feature type="region of interest" description="Disordered" evidence="4">
    <location>
        <begin position="56"/>
        <end position="96"/>
    </location>
</feature>
<dbReference type="EMBL" id="CP041614">
    <property type="protein sequence ID" value="QDO84127.1"/>
    <property type="molecule type" value="Genomic_DNA"/>
</dbReference>
<dbReference type="PROSITE" id="PS50995">
    <property type="entry name" value="HTH_MARR_2"/>
    <property type="match status" value="1"/>
</dbReference>
<feature type="domain" description="HTH marR-type" evidence="5">
    <location>
        <begin position="12"/>
        <end position="206"/>
    </location>
</feature>
<dbReference type="PRINTS" id="PR00598">
    <property type="entry name" value="HTHMARR"/>
</dbReference>
<dbReference type="InterPro" id="IPR036388">
    <property type="entry name" value="WH-like_DNA-bd_sf"/>
</dbReference>
<dbReference type="SUPFAM" id="SSF46785">
    <property type="entry name" value="Winged helix' DNA-binding domain"/>
    <property type="match status" value="1"/>
</dbReference>
<dbReference type="InterPro" id="IPR000835">
    <property type="entry name" value="HTH_MarR-typ"/>
</dbReference>
<dbReference type="Proteomes" id="UP000315947">
    <property type="component" value="Chromosome"/>
</dbReference>
<evidence type="ECO:0000313" key="7">
    <source>
        <dbReference type="Proteomes" id="UP000315947"/>
    </source>
</evidence>
<dbReference type="RefSeq" id="WP_144046492.1">
    <property type="nucleotide sequence ID" value="NZ_CP041614.1"/>
</dbReference>
<protein>
    <submittedName>
        <fullName evidence="6">MarR family transcriptional regulator</fullName>
    </submittedName>
</protein>